<dbReference type="EMBL" id="JACRSS010000001">
    <property type="protein sequence ID" value="MBC8537788.1"/>
    <property type="molecule type" value="Genomic_DNA"/>
</dbReference>
<dbReference type="SUPFAM" id="SSF55315">
    <property type="entry name" value="L30e-like"/>
    <property type="match status" value="1"/>
</dbReference>
<reference evidence="2" key="1">
    <citation type="submission" date="2020-08" db="EMBL/GenBank/DDBJ databases">
        <title>Genome public.</title>
        <authorList>
            <person name="Liu C."/>
            <person name="Sun Q."/>
        </authorList>
    </citation>
    <scope>NUCLEOTIDE SEQUENCE</scope>
    <source>
        <strain evidence="2">NSJ-63</strain>
    </source>
</reference>
<evidence type="ECO:0000313" key="2">
    <source>
        <dbReference type="EMBL" id="MBC8537788.1"/>
    </source>
</evidence>
<dbReference type="Pfam" id="PF01248">
    <property type="entry name" value="Ribosomal_L7Ae"/>
    <property type="match status" value="1"/>
</dbReference>
<dbReference type="RefSeq" id="WP_249279644.1">
    <property type="nucleotide sequence ID" value="NZ_JACRSS010000001.1"/>
</dbReference>
<feature type="domain" description="Ribosomal protein eL8/eL30/eS12/Gadd45" evidence="1">
    <location>
        <begin position="3"/>
        <end position="82"/>
    </location>
</feature>
<gene>
    <name evidence="2" type="ORF">H8693_02425</name>
</gene>
<evidence type="ECO:0000259" key="1">
    <source>
        <dbReference type="Pfam" id="PF01248"/>
    </source>
</evidence>
<accession>A0A926DFM8</accession>
<dbReference type="Proteomes" id="UP000617951">
    <property type="component" value="Unassembled WGS sequence"/>
</dbReference>
<evidence type="ECO:0000313" key="3">
    <source>
        <dbReference type="Proteomes" id="UP000617951"/>
    </source>
</evidence>
<comment type="caution">
    <text evidence="2">The sequence shown here is derived from an EMBL/GenBank/DDBJ whole genome shotgun (WGS) entry which is preliminary data.</text>
</comment>
<organism evidence="2 3">
    <name type="scientific">Guopingia tenuis</name>
    <dbReference type="NCBI Taxonomy" id="2763656"/>
    <lineage>
        <taxon>Bacteria</taxon>
        <taxon>Bacillati</taxon>
        <taxon>Bacillota</taxon>
        <taxon>Clostridia</taxon>
        <taxon>Christensenellales</taxon>
        <taxon>Christensenellaceae</taxon>
        <taxon>Guopingia</taxon>
    </lineage>
</organism>
<name>A0A926DFM8_9FIRM</name>
<dbReference type="Gene3D" id="3.30.1330.30">
    <property type="match status" value="1"/>
</dbReference>
<dbReference type="InterPro" id="IPR029064">
    <property type="entry name" value="Ribosomal_eL30-like_sf"/>
</dbReference>
<sequence length="100" mass="10392">MLGFAAKARALAFGAGAVESGVKSGRAKLVIIDEALSAASKKSMRDMCAYYRVQLAEAGPAGKLGASCGKGEKKIVGVMQKGFADRLIEILKHSESCSEV</sequence>
<dbReference type="InterPro" id="IPR004038">
    <property type="entry name" value="Ribosomal_eL8/eL30/eS12/Gad45"/>
</dbReference>
<dbReference type="AlphaFoldDB" id="A0A926DFM8"/>
<protein>
    <submittedName>
        <fullName evidence="2">Ribosomal L7Ae/L30e/S12e/Gadd45 family protein</fullName>
    </submittedName>
</protein>
<keyword evidence="3" id="KW-1185">Reference proteome</keyword>
<proteinExistence type="predicted"/>